<sequence length="245" mass="28208">MIDQRNKTSQPVSGGSSTCHKRESAKKMISSTTSTAESQSSSLTTKEKPHFSQFAGQPLSVRQCFVETVGLENFIRTIIKELHLKMNEHVLFDMNSQGTLTRWDDVFRVEKTYTTCLGISRRTYTCHGYTHEPKKQLAYFILGEHNERSMKILPAFDFHVMIFCYYDSNGIVTKVDVQYDQMGFYMNCFGLAAMHSWCMRCLVTPFAMRWMDAYNKTGMVHPLTFLVQVLVTLAIFSYVVFQVVM</sequence>
<protein>
    <submittedName>
        <fullName evidence="3">Uncharacterized protein</fullName>
    </submittedName>
</protein>
<keyword evidence="2" id="KW-1133">Transmembrane helix</keyword>
<feature type="compositionally biased region" description="Polar residues" evidence="1">
    <location>
        <begin position="7"/>
        <end position="18"/>
    </location>
</feature>
<gene>
    <name evidence="3" type="ORF">DBRI1063_LOCUS14821</name>
</gene>
<evidence type="ECO:0000256" key="1">
    <source>
        <dbReference type="SAM" id="MobiDB-lite"/>
    </source>
</evidence>
<feature type="region of interest" description="Disordered" evidence="1">
    <location>
        <begin position="1"/>
        <end position="47"/>
    </location>
</feature>
<feature type="compositionally biased region" description="Low complexity" evidence="1">
    <location>
        <begin position="30"/>
        <end position="44"/>
    </location>
</feature>
<dbReference type="AlphaFoldDB" id="A0A7S2EHT3"/>
<accession>A0A7S2EHT3</accession>
<proteinExistence type="predicted"/>
<name>A0A7S2EHT3_9STRA</name>
<keyword evidence="2" id="KW-0812">Transmembrane</keyword>
<feature type="transmembrane region" description="Helical" evidence="2">
    <location>
        <begin position="184"/>
        <end position="207"/>
    </location>
</feature>
<dbReference type="EMBL" id="HBGN01023211">
    <property type="protein sequence ID" value="CAD9337507.1"/>
    <property type="molecule type" value="Transcribed_RNA"/>
</dbReference>
<feature type="transmembrane region" description="Helical" evidence="2">
    <location>
        <begin position="219"/>
        <end position="241"/>
    </location>
</feature>
<evidence type="ECO:0000256" key="2">
    <source>
        <dbReference type="SAM" id="Phobius"/>
    </source>
</evidence>
<reference evidence="3" key="1">
    <citation type="submission" date="2021-01" db="EMBL/GenBank/DDBJ databases">
        <authorList>
            <person name="Corre E."/>
            <person name="Pelletier E."/>
            <person name="Niang G."/>
            <person name="Scheremetjew M."/>
            <person name="Finn R."/>
            <person name="Kale V."/>
            <person name="Holt S."/>
            <person name="Cochrane G."/>
            <person name="Meng A."/>
            <person name="Brown T."/>
            <person name="Cohen L."/>
        </authorList>
    </citation>
    <scope>NUCLEOTIDE SEQUENCE</scope>
    <source>
        <strain evidence="3">Pop2</strain>
    </source>
</reference>
<evidence type="ECO:0000313" key="3">
    <source>
        <dbReference type="EMBL" id="CAD9337507.1"/>
    </source>
</evidence>
<keyword evidence="2" id="KW-0472">Membrane</keyword>
<organism evidence="3">
    <name type="scientific">Ditylum brightwellii</name>
    <dbReference type="NCBI Taxonomy" id="49249"/>
    <lineage>
        <taxon>Eukaryota</taxon>
        <taxon>Sar</taxon>
        <taxon>Stramenopiles</taxon>
        <taxon>Ochrophyta</taxon>
        <taxon>Bacillariophyta</taxon>
        <taxon>Mediophyceae</taxon>
        <taxon>Lithodesmiophycidae</taxon>
        <taxon>Lithodesmiales</taxon>
        <taxon>Lithodesmiaceae</taxon>
        <taxon>Ditylum</taxon>
    </lineage>
</organism>